<dbReference type="InterPro" id="IPR026591">
    <property type="entry name" value="Sirtuin_cat_small_dom_sf"/>
</dbReference>
<feature type="binding site" evidence="4">
    <location>
        <position position="156"/>
    </location>
    <ligand>
        <name>Zn(2+)</name>
        <dbReference type="ChEBI" id="CHEBI:29105"/>
    </ligand>
</feature>
<keyword evidence="7" id="KW-1185">Reference proteome</keyword>
<dbReference type="EMBL" id="RBKT01000001">
    <property type="protein sequence ID" value="RKR91735.1"/>
    <property type="molecule type" value="Genomic_DNA"/>
</dbReference>
<dbReference type="SUPFAM" id="SSF52467">
    <property type="entry name" value="DHS-like NAD/FAD-binding domain"/>
    <property type="match status" value="1"/>
</dbReference>
<reference evidence="6 7" key="1">
    <citation type="submission" date="2018-10" db="EMBL/GenBank/DDBJ databases">
        <title>Sequencing the genomes of 1000 actinobacteria strains.</title>
        <authorList>
            <person name="Klenk H.-P."/>
        </authorList>
    </citation>
    <scope>NUCLEOTIDE SEQUENCE [LARGE SCALE GENOMIC DNA]</scope>
    <source>
        <strain evidence="6 7">DSM 45175</strain>
    </source>
</reference>
<protein>
    <recommendedName>
        <fullName evidence="1">protein acetyllysine N-acetyltransferase</fullName>
        <ecNumber evidence="1">2.3.1.286</ecNumber>
    </recommendedName>
</protein>
<gene>
    <name evidence="6" type="ORF">BDK92_6137</name>
</gene>
<dbReference type="PROSITE" id="PS50305">
    <property type="entry name" value="SIRTUIN"/>
    <property type="match status" value="1"/>
</dbReference>
<dbReference type="InterPro" id="IPR003000">
    <property type="entry name" value="Sirtuin"/>
</dbReference>
<keyword evidence="3" id="KW-0520">NAD</keyword>
<comment type="caution">
    <text evidence="6">The sequence shown here is derived from an EMBL/GenBank/DDBJ whole genome shotgun (WGS) entry which is preliminary data.</text>
</comment>
<accession>A0A495JSZ9</accession>
<feature type="binding site" evidence="4">
    <location>
        <position position="128"/>
    </location>
    <ligand>
        <name>Zn(2+)</name>
        <dbReference type="ChEBI" id="CHEBI:29105"/>
    </ligand>
</feature>
<organism evidence="6 7">
    <name type="scientific">Micromonospora pisi</name>
    <dbReference type="NCBI Taxonomy" id="589240"/>
    <lineage>
        <taxon>Bacteria</taxon>
        <taxon>Bacillati</taxon>
        <taxon>Actinomycetota</taxon>
        <taxon>Actinomycetes</taxon>
        <taxon>Micromonosporales</taxon>
        <taxon>Micromonosporaceae</taxon>
        <taxon>Micromonospora</taxon>
    </lineage>
</organism>
<evidence type="ECO:0000256" key="3">
    <source>
        <dbReference type="ARBA" id="ARBA00023027"/>
    </source>
</evidence>
<dbReference type="OrthoDB" id="9800582at2"/>
<dbReference type="InterPro" id="IPR029035">
    <property type="entry name" value="DHS-like_NAD/FAD-binding_dom"/>
</dbReference>
<evidence type="ECO:0000256" key="4">
    <source>
        <dbReference type="PROSITE-ProRule" id="PRU00236"/>
    </source>
</evidence>
<evidence type="ECO:0000256" key="2">
    <source>
        <dbReference type="ARBA" id="ARBA00022679"/>
    </source>
</evidence>
<dbReference type="PANTHER" id="PTHR11085">
    <property type="entry name" value="NAD-DEPENDENT PROTEIN DEACYLASE SIRTUIN-5, MITOCHONDRIAL-RELATED"/>
    <property type="match status" value="1"/>
</dbReference>
<dbReference type="EC" id="2.3.1.286" evidence="1"/>
<dbReference type="RefSeq" id="WP_121159850.1">
    <property type="nucleotide sequence ID" value="NZ_RBKT01000001.1"/>
</dbReference>
<feature type="active site" description="Proton acceptor" evidence="4">
    <location>
        <position position="120"/>
    </location>
</feature>
<evidence type="ECO:0000313" key="7">
    <source>
        <dbReference type="Proteomes" id="UP000277671"/>
    </source>
</evidence>
<dbReference type="InterPro" id="IPR050134">
    <property type="entry name" value="NAD-dep_sirtuin_deacylases"/>
</dbReference>
<keyword evidence="2" id="KW-0808">Transferase</keyword>
<dbReference type="Gene3D" id="3.40.50.1220">
    <property type="entry name" value="TPP-binding domain"/>
    <property type="match status" value="1"/>
</dbReference>
<dbReference type="Proteomes" id="UP000277671">
    <property type="component" value="Unassembled WGS sequence"/>
</dbReference>
<name>A0A495JSZ9_9ACTN</name>
<sequence length="264" mass="28353">MEAAVPDWAYGVGRVAVLTGAGISTDSGIPDYRGPDGVWTRDPSAVSAFTYDNFISDPESRSRFWRVYHDHPAWRAEPNTAHRALSDLARSGTAVRVLTQNVDGLHLRAGSDPRKVLELHGSMREVVCLACRTRTPTEETLRRVAAGEDDPACLDCGGILKLAVVLFGEYLDSDTLGRAEQIARASQLMLAVGSSLQVEPVASLCALAVNSGARLVIVNRDPTPYDALAVEVVREPIGTALPRIAAMLAVHRSAESRPLDRTGG</sequence>
<keyword evidence="4" id="KW-0479">Metal-binding</keyword>
<feature type="binding site" evidence="4">
    <location>
        <position position="131"/>
    </location>
    <ligand>
        <name>Zn(2+)</name>
        <dbReference type="ChEBI" id="CHEBI:29105"/>
    </ligand>
</feature>
<keyword evidence="4" id="KW-0862">Zinc</keyword>
<dbReference type="GO" id="GO:0017136">
    <property type="term" value="F:histone deacetylase activity, NAD-dependent"/>
    <property type="evidence" value="ECO:0007669"/>
    <property type="project" value="TreeGrafter"/>
</dbReference>
<evidence type="ECO:0000259" key="5">
    <source>
        <dbReference type="PROSITE" id="PS50305"/>
    </source>
</evidence>
<dbReference type="GO" id="GO:0046872">
    <property type="term" value="F:metal ion binding"/>
    <property type="evidence" value="ECO:0007669"/>
    <property type="project" value="UniProtKB-KW"/>
</dbReference>
<dbReference type="AlphaFoldDB" id="A0A495JSZ9"/>
<dbReference type="Pfam" id="PF02146">
    <property type="entry name" value="SIR2"/>
    <property type="match status" value="1"/>
</dbReference>
<dbReference type="PANTHER" id="PTHR11085:SF4">
    <property type="entry name" value="NAD-DEPENDENT PROTEIN DEACYLASE"/>
    <property type="match status" value="1"/>
</dbReference>
<proteinExistence type="predicted"/>
<dbReference type="GO" id="GO:0070403">
    <property type="term" value="F:NAD+ binding"/>
    <property type="evidence" value="ECO:0007669"/>
    <property type="project" value="InterPro"/>
</dbReference>
<dbReference type="InterPro" id="IPR026590">
    <property type="entry name" value="Ssirtuin_cat_dom"/>
</dbReference>
<dbReference type="CDD" id="cd01407">
    <property type="entry name" value="SIR2-fam"/>
    <property type="match status" value="1"/>
</dbReference>
<dbReference type="Gene3D" id="3.30.1600.10">
    <property type="entry name" value="SIR2/SIRT2 'Small Domain"/>
    <property type="match status" value="1"/>
</dbReference>
<evidence type="ECO:0000313" key="6">
    <source>
        <dbReference type="EMBL" id="RKR91735.1"/>
    </source>
</evidence>
<evidence type="ECO:0000256" key="1">
    <source>
        <dbReference type="ARBA" id="ARBA00012928"/>
    </source>
</evidence>
<feature type="domain" description="Deacetylase sirtuin-type" evidence="5">
    <location>
        <begin position="1"/>
        <end position="264"/>
    </location>
</feature>
<feature type="binding site" evidence="4">
    <location>
        <position position="153"/>
    </location>
    <ligand>
        <name>Zn(2+)</name>
        <dbReference type="ChEBI" id="CHEBI:29105"/>
    </ligand>
</feature>